<feature type="region of interest" description="Disordered" evidence="1">
    <location>
        <begin position="276"/>
        <end position="296"/>
    </location>
</feature>
<feature type="compositionally biased region" description="Low complexity" evidence="1">
    <location>
        <begin position="287"/>
        <end position="296"/>
    </location>
</feature>
<dbReference type="EMBL" id="NAAC01000041">
    <property type="protein sequence ID" value="RDJ03956.1"/>
    <property type="molecule type" value="Genomic_DNA"/>
</dbReference>
<dbReference type="RefSeq" id="WP_016555762.1">
    <property type="nucleotide sequence ID" value="NZ_KZ857269.1"/>
</dbReference>
<dbReference type="OrthoDB" id="262740at2"/>
<name>A0A370KGS1_9HYPH</name>
<evidence type="ECO:0000256" key="1">
    <source>
        <dbReference type="SAM" id="MobiDB-lite"/>
    </source>
</evidence>
<dbReference type="Proteomes" id="UP000254939">
    <property type="component" value="Unassembled WGS sequence"/>
</dbReference>
<dbReference type="AlphaFoldDB" id="A0A370KGS1"/>
<evidence type="ECO:0008006" key="4">
    <source>
        <dbReference type="Google" id="ProtNLM"/>
    </source>
</evidence>
<sequence length="377" mass="40710">MTILPSFFLVQIAKAPLPRLLIEALSLIEVETAIGRASMVRLSFDLSRNVMGDYDAAALPIFRPNTPLTIRLALGLPVPFALVNAYVTETRLLAGNDPGRSILEVVAADALGTLMGQRRAPKTWPNCPDSVVATAILASYGIIPDVLPTPPQRTTLDTTTTQRSSDSVYLSQLAHRNGFDLFVAPEPFSGLDMGHFRLPLSQPVPQGVLSIDFGRQTNLRSFNAFNDMQRPVAMQGFTSEPKTRLPLPYIAPAATEMPMGMEPNLLRILPPPVDRISATDAASPQEAQSSALARATASSRSVSCQGEVDGIKFARALRCGQTVLVRGAGRENSGLYYVDSVTHRISRDDYAQSFTGWRNAVGLTGAEIFIDPFAAIA</sequence>
<organism evidence="2 3">
    <name type="scientific">Rhizobium grahamii</name>
    <dbReference type="NCBI Taxonomy" id="1120045"/>
    <lineage>
        <taxon>Bacteria</taxon>
        <taxon>Pseudomonadati</taxon>
        <taxon>Pseudomonadota</taxon>
        <taxon>Alphaproteobacteria</taxon>
        <taxon>Hyphomicrobiales</taxon>
        <taxon>Rhizobiaceae</taxon>
        <taxon>Rhizobium/Agrobacterium group</taxon>
        <taxon>Rhizobium</taxon>
    </lineage>
</organism>
<dbReference type="SUPFAM" id="SSF69279">
    <property type="entry name" value="Phage tail proteins"/>
    <property type="match status" value="1"/>
</dbReference>
<protein>
    <recommendedName>
        <fullName evidence="4">Phage protein D</fullName>
    </recommendedName>
</protein>
<comment type="caution">
    <text evidence="2">The sequence shown here is derived from an EMBL/GenBank/DDBJ whole genome shotgun (WGS) entry which is preliminary data.</text>
</comment>
<evidence type="ECO:0000313" key="3">
    <source>
        <dbReference type="Proteomes" id="UP000254939"/>
    </source>
</evidence>
<reference evidence="2 3" key="1">
    <citation type="submission" date="2017-03" db="EMBL/GenBank/DDBJ databases">
        <title>Genome analysis of Rhizobial strains effectives or ineffectives for nitrogen fixation isolated from bean seeds.</title>
        <authorList>
            <person name="Peralta H."/>
            <person name="Aguilar-Vera A."/>
            <person name="Mora Y."/>
            <person name="Vargas-Lagunas C."/>
            <person name="Girard L."/>
            <person name="Mora J."/>
        </authorList>
    </citation>
    <scope>NUCLEOTIDE SEQUENCE [LARGE SCALE GENOMIC DNA]</scope>
    <source>
        <strain evidence="2 3">CCGM3</strain>
    </source>
</reference>
<proteinExistence type="predicted"/>
<evidence type="ECO:0000313" key="2">
    <source>
        <dbReference type="EMBL" id="RDJ03956.1"/>
    </source>
</evidence>
<gene>
    <name evidence="2" type="ORF">B5K06_29065</name>
</gene>
<accession>A0A370KGS1</accession>